<evidence type="ECO:0000313" key="3">
    <source>
        <dbReference type="Proteomes" id="UP000005439"/>
    </source>
</evidence>
<dbReference type="AlphaFoldDB" id="G8TZY1"/>
<proteinExistence type="predicted"/>
<dbReference type="KEGG" id="sap:Sulac_0633"/>
<feature type="region of interest" description="Disordered" evidence="1">
    <location>
        <begin position="88"/>
        <end position="114"/>
    </location>
</feature>
<dbReference type="Proteomes" id="UP000005439">
    <property type="component" value="Chromosome"/>
</dbReference>
<keyword evidence="3" id="KW-1185">Reference proteome</keyword>
<organism evidence="2 3">
    <name type="scientific">Sulfobacillus acidophilus (strain ATCC 700253 / DSM 10332 / NAL)</name>
    <dbReference type="NCBI Taxonomy" id="679936"/>
    <lineage>
        <taxon>Bacteria</taxon>
        <taxon>Bacillati</taxon>
        <taxon>Bacillota</taxon>
        <taxon>Clostridia</taxon>
        <taxon>Eubacteriales</taxon>
        <taxon>Clostridiales Family XVII. Incertae Sedis</taxon>
        <taxon>Sulfobacillus</taxon>
    </lineage>
</organism>
<dbReference type="EMBL" id="CP003179">
    <property type="protein sequence ID" value="AEW04150.1"/>
    <property type="molecule type" value="Genomic_DNA"/>
</dbReference>
<reference evidence="3" key="1">
    <citation type="submission" date="2011-12" db="EMBL/GenBank/DDBJ databases">
        <title>The complete genome of chromosome of Sulfobacillus acidophilus DSM 10332.</title>
        <authorList>
            <person name="Lucas S."/>
            <person name="Han J."/>
            <person name="Lapidus A."/>
            <person name="Bruce D."/>
            <person name="Goodwin L."/>
            <person name="Pitluck S."/>
            <person name="Peters L."/>
            <person name="Kyrpides N."/>
            <person name="Mavromatis K."/>
            <person name="Ivanova N."/>
            <person name="Mikhailova N."/>
            <person name="Chertkov O."/>
            <person name="Saunders E."/>
            <person name="Detter J.C."/>
            <person name="Tapia R."/>
            <person name="Han C."/>
            <person name="Land M."/>
            <person name="Hauser L."/>
            <person name="Markowitz V."/>
            <person name="Cheng J.-F."/>
            <person name="Hugenholtz P."/>
            <person name="Woyke T."/>
            <person name="Wu D."/>
            <person name="Pukall R."/>
            <person name="Gehrich-Schroeter G."/>
            <person name="Schneider S."/>
            <person name="Klenk H.-P."/>
            <person name="Eisen J.A."/>
        </authorList>
    </citation>
    <scope>NUCLEOTIDE SEQUENCE [LARGE SCALE GENOMIC DNA]</scope>
    <source>
        <strain evidence="3">ATCC 700253 / DSM 10332 / NAL</strain>
    </source>
</reference>
<feature type="region of interest" description="Disordered" evidence="1">
    <location>
        <begin position="1"/>
        <end position="20"/>
    </location>
</feature>
<name>G8TZY1_SULAD</name>
<protein>
    <submittedName>
        <fullName evidence="2">Uncharacterized protein</fullName>
    </submittedName>
</protein>
<evidence type="ECO:0000256" key="1">
    <source>
        <dbReference type="SAM" id="MobiDB-lite"/>
    </source>
</evidence>
<accession>G8TZY1</accession>
<sequence>MSRGSEHVDSLQIGPKPQGDHYGLYQNWTRAIFTDQIHKGRAAIRLRQDATSGLYMGRLRNTNRLKDLCGLKCRPGLHRLTGRIQRDPHLLADGGPTGRNIRIVRPRGTPGERR</sequence>
<reference evidence="2 3" key="2">
    <citation type="journal article" date="2012" name="Stand. Genomic Sci.">
        <title>Complete genome sequence of the moderately thermophilic mineral-sulfide-oxidizing firmicute Sulfobacillus acidophilus type strain (NAL(T)).</title>
        <authorList>
            <person name="Anderson I."/>
            <person name="Chertkov O."/>
            <person name="Chen A."/>
            <person name="Saunders E."/>
            <person name="Lapidus A."/>
            <person name="Nolan M."/>
            <person name="Lucas S."/>
            <person name="Hammon N."/>
            <person name="Deshpande S."/>
            <person name="Cheng J.F."/>
            <person name="Han C."/>
            <person name="Tapia R."/>
            <person name="Goodwin L.A."/>
            <person name="Pitluck S."/>
            <person name="Liolios K."/>
            <person name="Pagani I."/>
            <person name="Ivanova N."/>
            <person name="Mikhailova N."/>
            <person name="Pati A."/>
            <person name="Palaniappan K."/>
            <person name="Land M."/>
            <person name="Pan C."/>
            <person name="Rohde M."/>
            <person name="Pukall R."/>
            <person name="Goker M."/>
            <person name="Detter J.C."/>
            <person name="Woyke T."/>
            <person name="Bristow J."/>
            <person name="Eisen J.A."/>
            <person name="Markowitz V."/>
            <person name="Hugenholtz P."/>
            <person name="Kyrpides N.C."/>
            <person name="Klenk H.P."/>
            <person name="Mavromatis K."/>
        </authorList>
    </citation>
    <scope>NUCLEOTIDE SEQUENCE [LARGE SCALE GENOMIC DNA]</scope>
    <source>
        <strain evidence="3">ATCC 700253 / DSM 10332 / NAL</strain>
    </source>
</reference>
<evidence type="ECO:0000313" key="2">
    <source>
        <dbReference type="EMBL" id="AEW04150.1"/>
    </source>
</evidence>
<dbReference type="HOGENOM" id="CLU_2119865_0_0_9"/>
<gene>
    <name evidence="2" type="ordered locus">Sulac_0633</name>
</gene>